<dbReference type="InterPro" id="IPR039356">
    <property type="entry name" value="YfbR/HDDC2"/>
</dbReference>
<keyword evidence="10" id="KW-1185">Reference proteome</keyword>
<evidence type="ECO:0000256" key="5">
    <source>
        <dbReference type="ARBA" id="ARBA00009999"/>
    </source>
</evidence>
<dbReference type="FunFam" id="1.10.3210.10:FF:000016">
    <property type="entry name" value="HD domain-containing protein 2"/>
    <property type="match status" value="1"/>
</dbReference>
<evidence type="ECO:0000256" key="6">
    <source>
        <dbReference type="ARBA" id="ARBA00011738"/>
    </source>
</evidence>
<proteinExistence type="inferred from homology"/>
<dbReference type="PANTHER" id="PTHR11845">
    <property type="entry name" value="5'-DEOXYNUCLEOTIDASE HDDC2"/>
    <property type="match status" value="1"/>
</dbReference>
<evidence type="ECO:0000256" key="2">
    <source>
        <dbReference type="ARBA" id="ARBA00001936"/>
    </source>
</evidence>
<dbReference type="PANTHER" id="PTHR11845:SF17">
    <property type="entry name" value="5'-DEOXYNUCLEOTIDASE"/>
    <property type="match status" value="1"/>
</dbReference>
<dbReference type="SMART" id="SM00471">
    <property type="entry name" value="HDc"/>
    <property type="match status" value="1"/>
</dbReference>
<evidence type="ECO:0000259" key="8">
    <source>
        <dbReference type="PROSITE" id="PS51831"/>
    </source>
</evidence>
<evidence type="ECO:0000256" key="7">
    <source>
        <dbReference type="ARBA" id="ARBA00012964"/>
    </source>
</evidence>
<reference evidence="10" key="1">
    <citation type="journal article" date="2019" name="Curr. Biol.">
        <title>Genome Sequence of Striga asiatica Provides Insight into the Evolution of Plant Parasitism.</title>
        <authorList>
            <person name="Yoshida S."/>
            <person name="Kim S."/>
            <person name="Wafula E.K."/>
            <person name="Tanskanen J."/>
            <person name="Kim Y.M."/>
            <person name="Honaas L."/>
            <person name="Yang Z."/>
            <person name="Spallek T."/>
            <person name="Conn C.E."/>
            <person name="Ichihashi Y."/>
            <person name="Cheong K."/>
            <person name="Cui S."/>
            <person name="Der J.P."/>
            <person name="Gundlach H."/>
            <person name="Jiao Y."/>
            <person name="Hori C."/>
            <person name="Ishida J.K."/>
            <person name="Kasahara H."/>
            <person name="Kiba T."/>
            <person name="Kim M.S."/>
            <person name="Koo N."/>
            <person name="Laohavisit A."/>
            <person name="Lee Y.H."/>
            <person name="Lumba S."/>
            <person name="McCourt P."/>
            <person name="Mortimer J.C."/>
            <person name="Mutuku J.M."/>
            <person name="Nomura T."/>
            <person name="Sasaki-Sekimoto Y."/>
            <person name="Seto Y."/>
            <person name="Wang Y."/>
            <person name="Wakatake T."/>
            <person name="Sakakibara H."/>
            <person name="Demura T."/>
            <person name="Yamaguchi S."/>
            <person name="Yoneyama K."/>
            <person name="Manabe R.I."/>
            <person name="Nelson D.C."/>
            <person name="Schulman A.H."/>
            <person name="Timko M.P."/>
            <person name="dePamphilis C.W."/>
            <person name="Choi D."/>
            <person name="Shirasu K."/>
        </authorList>
    </citation>
    <scope>NUCLEOTIDE SEQUENCE [LARGE SCALE GENOMIC DNA]</scope>
    <source>
        <strain evidence="10">cv. UVA1</strain>
    </source>
</reference>
<organism evidence="9 10">
    <name type="scientific">Striga asiatica</name>
    <name type="common">Asiatic witchweed</name>
    <name type="synonym">Buchnera asiatica</name>
    <dbReference type="NCBI Taxonomy" id="4170"/>
    <lineage>
        <taxon>Eukaryota</taxon>
        <taxon>Viridiplantae</taxon>
        <taxon>Streptophyta</taxon>
        <taxon>Embryophyta</taxon>
        <taxon>Tracheophyta</taxon>
        <taxon>Spermatophyta</taxon>
        <taxon>Magnoliopsida</taxon>
        <taxon>eudicotyledons</taxon>
        <taxon>Gunneridae</taxon>
        <taxon>Pentapetalae</taxon>
        <taxon>asterids</taxon>
        <taxon>lamiids</taxon>
        <taxon>Lamiales</taxon>
        <taxon>Orobanchaceae</taxon>
        <taxon>Buchnereae</taxon>
        <taxon>Striga</taxon>
    </lineage>
</organism>
<dbReference type="GO" id="GO:0005737">
    <property type="term" value="C:cytoplasm"/>
    <property type="evidence" value="ECO:0007669"/>
    <property type="project" value="TreeGrafter"/>
</dbReference>
<comment type="caution">
    <text evidence="9">The sequence shown here is derived from an EMBL/GenBank/DDBJ whole genome shotgun (WGS) entry which is preliminary data.</text>
</comment>
<dbReference type="AlphaFoldDB" id="A0A5A7PAR7"/>
<comment type="function">
    <text evidence="4">Catalyzes the dephosphorylation of the nucleoside 5'-monophosphates deoxyadenosine monophosphate (dAMP), deoxycytidine monophosphate (dCMP), deoxyguanosine monophosphate (dGMP) and deoxythymidine monophosphate (dTMP).</text>
</comment>
<dbReference type="GO" id="GO:0002953">
    <property type="term" value="F:5'-deoxynucleotidase activity"/>
    <property type="evidence" value="ECO:0007669"/>
    <property type="project" value="UniProtKB-EC"/>
</dbReference>
<dbReference type="Proteomes" id="UP000325081">
    <property type="component" value="Unassembled WGS sequence"/>
</dbReference>
<evidence type="ECO:0000256" key="4">
    <source>
        <dbReference type="ARBA" id="ARBA00004074"/>
    </source>
</evidence>
<comment type="subunit">
    <text evidence="6">Homodimer.</text>
</comment>
<evidence type="ECO:0000256" key="3">
    <source>
        <dbReference type="ARBA" id="ARBA00001941"/>
    </source>
</evidence>
<dbReference type="PROSITE" id="PS51831">
    <property type="entry name" value="HD"/>
    <property type="match status" value="1"/>
</dbReference>
<keyword evidence="9" id="KW-0378">Hydrolase</keyword>
<dbReference type="InterPro" id="IPR003607">
    <property type="entry name" value="HD/PDEase_dom"/>
</dbReference>
<comment type="cofactor">
    <cofactor evidence="3">
        <name>Co(2+)</name>
        <dbReference type="ChEBI" id="CHEBI:48828"/>
    </cofactor>
</comment>
<comment type="cofactor">
    <cofactor evidence="2">
        <name>Mn(2+)</name>
        <dbReference type="ChEBI" id="CHEBI:29035"/>
    </cofactor>
</comment>
<dbReference type="InterPro" id="IPR006674">
    <property type="entry name" value="HD_domain"/>
</dbReference>
<comment type="catalytic activity">
    <reaction evidence="1">
        <text>a 2'-deoxyribonucleoside 5'-phosphate + H2O = a 2'-deoxyribonucleoside + phosphate</text>
        <dbReference type="Rhea" id="RHEA:36167"/>
        <dbReference type="ChEBI" id="CHEBI:15377"/>
        <dbReference type="ChEBI" id="CHEBI:18274"/>
        <dbReference type="ChEBI" id="CHEBI:43474"/>
        <dbReference type="ChEBI" id="CHEBI:65317"/>
        <dbReference type="EC" id="3.1.3.89"/>
    </reaction>
</comment>
<feature type="domain" description="HD" evidence="8">
    <location>
        <begin position="112"/>
        <end position="216"/>
    </location>
</feature>
<dbReference type="Gene3D" id="1.10.3210.10">
    <property type="entry name" value="Hypothetical protein af1432"/>
    <property type="match status" value="1"/>
</dbReference>
<evidence type="ECO:0000313" key="10">
    <source>
        <dbReference type="Proteomes" id="UP000325081"/>
    </source>
</evidence>
<gene>
    <name evidence="9" type="ORF">STAS_05724</name>
</gene>
<evidence type="ECO:0000256" key="1">
    <source>
        <dbReference type="ARBA" id="ARBA00001638"/>
    </source>
</evidence>
<evidence type="ECO:0000313" key="9">
    <source>
        <dbReference type="EMBL" id="GER29830.1"/>
    </source>
</evidence>
<name>A0A5A7PAR7_STRAF</name>
<dbReference type="EMBL" id="BKCP01004294">
    <property type="protein sequence ID" value="GER29830.1"/>
    <property type="molecule type" value="Genomic_DNA"/>
</dbReference>
<dbReference type="SUPFAM" id="SSF109604">
    <property type="entry name" value="HD-domain/PDEase-like"/>
    <property type="match status" value="1"/>
</dbReference>
<dbReference type="EC" id="3.1.3.89" evidence="7"/>
<protein>
    <recommendedName>
        <fullName evidence="7">5'-deoxynucleotidase</fullName>
        <ecNumber evidence="7">3.1.3.89</ecNumber>
    </recommendedName>
</protein>
<sequence>MASTAAPNPCSLSRTNGSQRSNFSGTFSFKIPYFSDPRSPKLVSVQSHNPNLDSFKMDQTASGFGSGPDASAHLHASPSASAAIDFLTLCHRLKSTKRKGWINHGIKGPESIADHMYRMSLMALIADELPGVNRERCIKIAIVHDIAEAIVGDITPSDGVPKEEKSRMEQEALDEMCKVLGGGMRAEEIKELWQEYENISSIEAKLVKDFDKVEMILQALEYETEHGKVLDEFFLSTAGKIQTEIGKKWAAEITSRRNSQLADRLN</sequence>
<dbReference type="Pfam" id="PF13023">
    <property type="entry name" value="HD_3"/>
    <property type="match status" value="1"/>
</dbReference>
<dbReference type="OrthoDB" id="10254258at2759"/>
<accession>A0A5A7PAR7</accession>
<comment type="similarity">
    <text evidence="5">Belongs to the HDDC2 family.</text>
</comment>